<comment type="caution">
    <text evidence="1">The sequence shown here is derived from an EMBL/GenBank/DDBJ whole genome shotgun (WGS) entry which is preliminary data.</text>
</comment>
<evidence type="ECO:0000313" key="1">
    <source>
        <dbReference type="EMBL" id="KAK4797326.1"/>
    </source>
</evidence>
<protein>
    <submittedName>
        <fullName evidence="1">Uncharacterized protein</fullName>
    </submittedName>
</protein>
<dbReference type="Proteomes" id="UP001346149">
    <property type="component" value="Unassembled WGS sequence"/>
</dbReference>
<dbReference type="EMBL" id="JAXQNO010000006">
    <property type="protein sequence ID" value="KAK4797326.1"/>
    <property type="molecule type" value="Genomic_DNA"/>
</dbReference>
<dbReference type="AlphaFoldDB" id="A0AAN7RGB2"/>
<proteinExistence type="predicted"/>
<keyword evidence="2" id="KW-1185">Reference proteome</keyword>
<name>A0AAN7RGB2_TRANT</name>
<evidence type="ECO:0000313" key="2">
    <source>
        <dbReference type="Proteomes" id="UP001346149"/>
    </source>
</evidence>
<accession>A0AAN7RGB2</accession>
<sequence length="201" mass="22891">MNYVRLTPQTIHVNIPARKPDPGRVINIWWLVDRLFVLSRASSYVGLAELGLRHNSYGGLKHRPLPRLLPAQVCSLEAVSALLFMLMYHTKGMKIKICFRIVAEWKSTDQLCRSGEIAAKDEGGEERGVKFAEGVKERGASGQELRRNVQRMNPTEKTCRECEMPANRWSSTAQCSEIELRGRCAPTERRWLSVSDRRIPV</sequence>
<organism evidence="1 2">
    <name type="scientific">Trapa natans</name>
    <name type="common">Water chestnut</name>
    <dbReference type="NCBI Taxonomy" id="22666"/>
    <lineage>
        <taxon>Eukaryota</taxon>
        <taxon>Viridiplantae</taxon>
        <taxon>Streptophyta</taxon>
        <taxon>Embryophyta</taxon>
        <taxon>Tracheophyta</taxon>
        <taxon>Spermatophyta</taxon>
        <taxon>Magnoliopsida</taxon>
        <taxon>eudicotyledons</taxon>
        <taxon>Gunneridae</taxon>
        <taxon>Pentapetalae</taxon>
        <taxon>rosids</taxon>
        <taxon>malvids</taxon>
        <taxon>Myrtales</taxon>
        <taxon>Lythraceae</taxon>
        <taxon>Trapa</taxon>
    </lineage>
</organism>
<reference evidence="1 2" key="1">
    <citation type="journal article" date="2023" name="Hortic Res">
        <title>Pangenome of water caltrop reveals structural variations and asymmetric subgenome divergence after allopolyploidization.</title>
        <authorList>
            <person name="Zhang X."/>
            <person name="Chen Y."/>
            <person name="Wang L."/>
            <person name="Yuan Y."/>
            <person name="Fang M."/>
            <person name="Shi L."/>
            <person name="Lu R."/>
            <person name="Comes H.P."/>
            <person name="Ma Y."/>
            <person name="Chen Y."/>
            <person name="Huang G."/>
            <person name="Zhou Y."/>
            <person name="Zheng Z."/>
            <person name="Qiu Y."/>
        </authorList>
    </citation>
    <scope>NUCLEOTIDE SEQUENCE [LARGE SCALE GENOMIC DNA]</scope>
    <source>
        <strain evidence="1">F231</strain>
    </source>
</reference>
<gene>
    <name evidence="1" type="ORF">SAY86_029652</name>
</gene>